<accession>A0A1L7XRB6</accession>
<dbReference type="PANTHER" id="PTHR35910:SF6">
    <property type="entry name" value="2EXR DOMAIN-CONTAINING PROTEIN"/>
    <property type="match status" value="1"/>
</dbReference>
<keyword evidence="4" id="KW-1185">Reference proteome</keyword>
<dbReference type="AlphaFoldDB" id="A0A1L7XRB6"/>
<dbReference type="PANTHER" id="PTHR35910">
    <property type="entry name" value="2EXR DOMAIN-CONTAINING PROTEIN"/>
    <property type="match status" value="1"/>
</dbReference>
<feature type="compositionally biased region" description="Acidic residues" evidence="1">
    <location>
        <begin position="63"/>
        <end position="75"/>
    </location>
</feature>
<protein>
    <recommendedName>
        <fullName evidence="2">2EXR domain-containing protein</fullName>
    </recommendedName>
</protein>
<feature type="region of interest" description="Disordered" evidence="1">
    <location>
        <begin position="1"/>
        <end position="26"/>
    </location>
</feature>
<dbReference type="Proteomes" id="UP000184330">
    <property type="component" value="Unassembled WGS sequence"/>
</dbReference>
<proteinExistence type="predicted"/>
<dbReference type="Pfam" id="PF20150">
    <property type="entry name" value="2EXR"/>
    <property type="match status" value="1"/>
</dbReference>
<feature type="region of interest" description="Disordered" evidence="1">
    <location>
        <begin position="63"/>
        <end position="87"/>
    </location>
</feature>
<dbReference type="InterPro" id="IPR045518">
    <property type="entry name" value="2EXR"/>
</dbReference>
<reference evidence="3 4" key="1">
    <citation type="submission" date="2016-03" db="EMBL/GenBank/DDBJ databases">
        <authorList>
            <person name="Ploux O."/>
        </authorList>
    </citation>
    <scope>NUCLEOTIDE SEQUENCE [LARGE SCALE GENOMIC DNA]</scope>
    <source>
        <strain evidence="3 4">UAMH 11012</strain>
    </source>
</reference>
<sequence length="484" mass="56194">MDSQQADIMGSKKTESANLITPPPEPLTTFPLFPQFPIDLRLYIYRIATPYERFVHLEAIFDDTDSGDDEEEPEEWQQPSDENSRNAQALDRVLQEYLMDSKERGMPFFSNRGQAQLERYGFTSSHPRPELLGDAQLKLDSLRSFLMKRRVTMWSPNPIPALLHVCRESRGYLRRSLGYELAFPTFTSPAATWFNFRDDVLFLEPLVSNGIIELDELAKSGISDGGCWHLGQCGESLERIKKLAVPVPEGYLYSKEIPFNIHEIVQQCGNLQELCFVTNAWYDWYQSNDVSWSWNRNKTVRLHMGSSPEQWPVRVEVALEEMWGQRLPLCHWEDDWQVFPEGTLSNELAEGIEKQIRSHSPVLHPTVDEKFRRESWTTPKVTCGVVIAQEALELFLKKRHRFVRQNENAALSMEPYARYFDRHLHDVAHIDQDPLISPTEENTSIPLPFWGWKMDVLKYIYGSSNLPWPLGLWTDRENNDVIAE</sequence>
<organism evidence="3 4">
    <name type="scientific">Phialocephala subalpina</name>
    <dbReference type="NCBI Taxonomy" id="576137"/>
    <lineage>
        <taxon>Eukaryota</taxon>
        <taxon>Fungi</taxon>
        <taxon>Dikarya</taxon>
        <taxon>Ascomycota</taxon>
        <taxon>Pezizomycotina</taxon>
        <taxon>Leotiomycetes</taxon>
        <taxon>Helotiales</taxon>
        <taxon>Mollisiaceae</taxon>
        <taxon>Phialocephala</taxon>
        <taxon>Phialocephala fortinii species complex</taxon>
    </lineage>
</organism>
<feature type="domain" description="2EXR" evidence="2">
    <location>
        <begin position="30"/>
        <end position="201"/>
    </location>
</feature>
<gene>
    <name evidence="3" type="ORF">PAC_17448</name>
</gene>
<dbReference type="EMBL" id="FJOG01000045">
    <property type="protein sequence ID" value="CZR67549.1"/>
    <property type="molecule type" value="Genomic_DNA"/>
</dbReference>
<dbReference type="OrthoDB" id="3513892at2759"/>
<evidence type="ECO:0000313" key="3">
    <source>
        <dbReference type="EMBL" id="CZR67549.1"/>
    </source>
</evidence>
<evidence type="ECO:0000256" key="1">
    <source>
        <dbReference type="SAM" id="MobiDB-lite"/>
    </source>
</evidence>
<name>A0A1L7XRB6_9HELO</name>
<evidence type="ECO:0000259" key="2">
    <source>
        <dbReference type="Pfam" id="PF20150"/>
    </source>
</evidence>
<evidence type="ECO:0000313" key="4">
    <source>
        <dbReference type="Proteomes" id="UP000184330"/>
    </source>
</evidence>